<feature type="transmembrane region" description="Helical" evidence="8">
    <location>
        <begin position="152"/>
        <end position="173"/>
    </location>
</feature>
<feature type="transmembrane region" description="Helical" evidence="8">
    <location>
        <begin position="257"/>
        <end position="280"/>
    </location>
</feature>
<name>A0A7X5HY05_9FIRM</name>
<reference evidence="9 10" key="1">
    <citation type="submission" date="2020-01" db="EMBL/GenBank/DDBJ databases">
        <title>Anaeroalcalibacter tamaniensis gen. nov., sp. nov., moderately halophilic strictly anaerobic fermenter bacterium from mud volcano of Taman peninsula.</title>
        <authorList>
            <person name="Frolova A."/>
            <person name="Merkel A.Y."/>
            <person name="Slobodkin A.I."/>
        </authorList>
    </citation>
    <scope>NUCLEOTIDE SEQUENCE [LARGE SCALE GENOMIC DNA]</scope>
    <source>
        <strain evidence="9 10">F-3ap</strain>
    </source>
</reference>
<comment type="subcellular location">
    <subcellularLocation>
        <location evidence="1">Cell membrane</location>
        <topology evidence="1">Multi-pass membrane protein</topology>
    </subcellularLocation>
</comment>
<protein>
    <submittedName>
        <fullName evidence="9">ABC transporter permease</fullName>
    </submittedName>
</protein>
<dbReference type="GO" id="GO:0022857">
    <property type="term" value="F:transmembrane transporter activity"/>
    <property type="evidence" value="ECO:0007669"/>
    <property type="project" value="InterPro"/>
</dbReference>
<evidence type="ECO:0000256" key="6">
    <source>
        <dbReference type="ARBA" id="ARBA00022989"/>
    </source>
</evidence>
<dbReference type="Pfam" id="PF02653">
    <property type="entry name" value="BPD_transp_2"/>
    <property type="match status" value="1"/>
</dbReference>
<evidence type="ECO:0000256" key="1">
    <source>
        <dbReference type="ARBA" id="ARBA00004651"/>
    </source>
</evidence>
<gene>
    <name evidence="9" type="ORF">GXN74_13190</name>
</gene>
<keyword evidence="10" id="KW-1185">Reference proteome</keyword>
<keyword evidence="7 8" id="KW-0472">Membrane</keyword>
<dbReference type="InterPro" id="IPR001851">
    <property type="entry name" value="ABC_transp_permease"/>
</dbReference>
<accession>A0A7X5HY05</accession>
<evidence type="ECO:0000256" key="4">
    <source>
        <dbReference type="ARBA" id="ARBA00022519"/>
    </source>
</evidence>
<evidence type="ECO:0000313" key="10">
    <source>
        <dbReference type="Proteomes" id="UP000461585"/>
    </source>
</evidence>
<keyword evidence="4" id="KW-0997">Cell inner membrane</keyword>
<feature type="transmembrane region" description="Helical" evidence="8">
    <location>
        <begin position="204"/>
        <end position="222"/>
    </location>
</feature>
<evidence type="ECO:0000256" key="2">
    <source>
        <dbReference type="ARBA" id="ARBA00022448"/>
    </source>
</evidence>
<dbReference type="Proteomes" id="UP000461585">
    <property type="component" value="Unassembled WGS sequence"/>
</dbReference>
<dbReference type="PANTHER" id="PTHR32196">
    <property type="entry name" value="ABC TRANSPORTER PERMEASE PROTEIN YPHD-RELATED-RELATED"/>
    <property type="match status" value="1"/>
</dbReference>
<dbReference type="GO" id="GO:0005886">
    <property type="term" value="C:plasma membrane"/>
    <property type="evidence" value="ECO:0007669"/>
    <property type="project" value="UniProtKB-SubCell"/>
</dbReference>
<feature type="transmembrane region" description="Helical" evidence="8">
    <location>
        <begin position="113"/>
        <end position="131"/>
    </location>
</feature>
<sequence length="306" mass="31962">MGKKNSWAVLAILALELLALRLLAPYLVTGPALVSMGRQLAVTGVVAVGMGIILLGGGMDLSLGAIVALTGMVAAELMAQGVPVLPAAALCVLLGLLLGWINGMVTAKVRIHPFILTMALGVVYRGLGKMVHKGMPIYNLPEALHRFDRGTFLEIPWTVWIFLLCVGLGTFLLSKTYLGKYIYALGADGKAARLAGVDTVRVQWIVYGLGGFFAGVASMLLLSRVGSAQPGAATGVELDVLVGAALGGVSFKGGRGLLLHMILGIFILEVLGNALLLLSVGEYYRNLLKGAILLGALALDSANKEE</sequence>
<evidence type="ECO:0000256" key="3">
    <source>
        <dbReference type="ARBA" id="ARBA00022475"/>
    </source>
</evidence>
<evidence type="ECO:0000256" key="8">
    <source>
        <dbReference type="SAM" id="Phobius"/>
    </source>
</evidence>
<proteinExistence type="predicted"/>
<dbReference type="EMBL" id="JAAEEH010000053">
    <property type="protein sequence ID" value="NDL68693.1"/>
    <property type="molecule type" value="Genomic_DNA"/>
</dbReference>
<dbReference type="CDD" id="cd06579">
    <property type="entry name" value="TM_PBP1_transp_AraH_like"/>
    <property type="match status" value="1"/>
</dbReference>
<dbReference type="AlphaFoldDB" id="A0A7X5HY05"/>
<keyword evidence="2" id="KW-0813">Transport</keyword>
<keyword evidence="3" id="KW-1003">Cell membrane</keyword>
<feature type="transmembrane region" description="Helical" evidence="8">
    <location>
        <begin position="81"/>
        <end position="101"/>
    </location>
</feature>
<keyword evidence="5 8" id="KW-0812">Transmembrane</keyword>
<dbReference type="PANTHER" id="PTHR32196:SF21">
    <property type="entry name" value="ABC TRANSPORTER PERMEASE PROTEIN YPHD-RELATED"/>
    <property type="match status" value="1"/>
</dbReference>
<feature type="transmembrane region" description="Helical" evidence="8">
    <location>
        <begin position="7"/>
        <end position="28"/>
    </location>
</feature>
<comment type="caution">
    <text evidence="9">The sequence shown here is derived from an EMBL/GenBank/DDBJ whole genome shotgun (WGS) entry which is preliminary data.</text>
</comment>
<dbReference type="RefSeq" id="WP_162371414.1">
    <property type="nucleotide sequence ID" value="NZ_JAAEEH010000053.1"/>
</dbReference>
<evidence type="ECO:0000313" key="9">
    <source>
        <dbReference type="EMBL" id="NDL68693.1"/>
    </source>
</evidence>
<keyword evidence="6 8" id="KW-1133">Transmembrane helix</keyword>
<organism evidence="9 10">
    <name type="scientific">Anaerotalea alkaliphila</name>
    <dbReference type="NCBI Taxonomy" id="2662126"/>
    <lineage>
        <taxon>Bacteria</taxon>
        <taxon>Bacillati</taxon>
        <taxon>Bacillota</taxon>
        <taxon>Clostridia</taxon>
        <taxon>Eubacteriales</taxon>
        <taxon>Anaerotalea</taxon>
    </lineage>
</organism>
<feature type="transmembrane region" description="Helical" evidence="8">
    <location>
        <begin position="40"/>
        <end position="69"/>
    </location>
</feature>
<evidence type="ECO:0000256" key="5">
    <source>
        <dbReference type="ARBA" id="ARBA00022692"/>
    </source>
</evidence>
<evidence type="ECO:0000256" key="7">
    <source>
        <dbReference type="ARBA" id="ARBA00023136"/>
    </source>
</evidence>